<evidence type="ECO:0000256" key="4">
    <source>
        <dbReference type="ARBA" id="ARBA00022801"/>
    </source>
</evidence>
<keyword evidence="7" id="KW-0326">Glycosidase</keyword>
<dbReference type="Gene3D" id="3.20.20.80">
    <property type="entry name" value="Glycosidases"/>
    <property type="match status" value="1"/>
</dbReference>
<comment type="function">
    <text evidence="8">Involved in the degradation of asparagine-linked glycoproteins. May hydrolyze of N-acetyl-beta-D-glucosamine (1-4)N-acetylglucosamine chitobiose core from the reducing end of the bond.</text>
</comment>
<dbReference type="Pfam" id="PF00704">
    <property type="entry name" value="Glyco_hydro_18"/>
    <property type="match status" value="1"/>
</dbReference>
<keyword evidence="3 9" id="KW-0732">Signal</keyword>
<evidence type="ECO:0000256" key="2">
    <source>
        <dbReference type="ARBA" id="ARBA00009336"/>
    </source>
</evidence>
<protein>
    <recommendedName>
        <fullName evidence="10">GH18 domain-containing protein</fullName>
    </recommendedName>
</protein>
<evidence type="ECO:0000256" key="3">
    <source>
        <dbReference type="ARBA" id="ARBA00022729"/>
    </source>
</evidence>
<dbReference type="PROSITE" id="PS51910">
    <property type="entry name" value="GH18_2"/>
    <property type="match status" value="1"/>
</dbReference>
<evidence type="ECO:0000256" key="7">
    <source>
        <dbReference type="ARBA" id="ARBA00023295"/>
    </source>
</evidence>
<dbReference type="GO" id="GO:0005764">
    <property type="term" value="C:lysosome"/>
    <property type="evidence" value="ECO:0007669"/>
    <property type="project" value="UniProtKB-SubCell"/>
</dbReference>
<dbReference type="SUPFAM" id="SSF51445">
    <property type="entry name" value="(Trans)glycosidases"/>
    <property type="match status" value="1"/>
</dbReference>
<feature type="chain" id="PRO_5042826683" description="GH18 domain-containing protein" evidence="9">
    <location>
        <begin position="20"/>
        <end position="369"/>
    </location>
</feature>
<keyword evidence="4" id="KW-0378">Hydrolase</keyword>
<dbReference type="FunFam" id="3.20.20.80:FF:000250">
    <property type="entry name" value="Probable di-N-acetylchitobiase 1"/>
    <property type="match status" value="1"/>
</dbReference>
<dbReference type="GO" id="GO:0008061">
    <property type="term" value="F:chitin binding"/>
    <property type="evidence" value="ECO:0007669"/>
    <property type="project" value="InterPro"/>
</dbReference>
<dbReference type="InterPro" id="IPR051887">
    <property type="entry name" value="GH18_Domain-Containing"/>
</dbReference>
<evidence type="ECO:0000313" key="12">
    <source>
        <dbReference type="Proteomes" id="UP001344447"/>
    </source>
</evidence>
<evidence type="ECO:0000256" key="9">
    <source>
        <dbReference type="SAM" id="SignalP"/>
    </source>
</evidence>
<dbReference type="SMART" id="SM00636">
    <property type="entry name" value="Glyco_18"/>
    <property type="match status" value="1"/>
</dbReference>
<dbReference type="GO" id="GO:0009313">
    <property type="term" value="P:oligosaccharide catabolic process"/>
    <property type="evidence" value="ECO:0007669"/>
    <property type="project" value="TreeGrafter"/>
</dbReference>
<evidence type="ECO:0000259" key="10">
    <source>
        <dbReference type="PROSITE" id="PS51910"/>
    </source>
</evidence>
<comment type="caution">
    <text evidence="11">The sequence shown here is derived from an EMBL/GenBank/DDBJ whole genome shotgun (WGS) entry which is preliminary data.</text>
</comment>
<feature type="domain" description="GH18" evidence="10">
    <location>
        <begin position="1"/>
        <end position="369"/>
    </location>
</feature>
<dbReference type="GO" id="GO:0016798">
    <property type="term" value="F:hydrolase activity, acting on glycosyl bonds"/>
    <property type="evidence" value="ECO:0007669"/>
    <property type="project" value="UniProtKB-KW"/>
</dbReference>
<evidence type="ECO:0000256" key="6">
    <source>
        <dbReference type="ARBA" id="ARBA00023228"/>
    </source>
</evidence>
<keyword evidence="6" id="KW-0458">Lysosome</keyword>
<keyword evidence="5" id="KW-0325">Glycoprotein</keyword>
<organism evidence="11 12">
    <name type="scientific">Dictyostelium firmibasis</name>
    <dbReference type="NCBI Taxonomy" id="79012"/>
    <lineage>
        <taxon>Eukaryota</taxon>
        <taxon>Amoebozoa</taxon>
        <taxon>Evosea</taxon>
        <taxon>Eumycetozoa</taxon>
        <taxon>Dictyostelia</taxon>
        <taxon>Dictyosteliales</taxon>
        <taxon>Dictyosteliaceae</taxon>
        <taxon>Dictyostelium</taxon>
    </lineage>
</organism>
<evidence type="ECO:0000313" key="11">
    <source>
        <dbReference type="EMBL" id="KAK5577770.1"/>
    </source>
</evidence>
<dbReference type="Gene3D" id="3.10.50.10">
    <property type="match status" value="1"/>
</dbReference>
<evidence type="ECO:0000256" key="5">
    <source>
        <dbReference type="ARBA" id="ARBA00023180"/>
    </source>
</evidence>
<name>A0AAN7U3E6_9MYCE</name>
<dbReference type="InterPro" id="IPR001223">
    <property type="entry name" value="Glyco_hydro18_cat"/>
</dbReference>
<evidence type="ECO:0000256" key="8">
    <source>
        <dbReference type="ARBA" id="ARBA00059340"/>
    </source>
</evidence>
<accession>A0AAN7U3E6</accession>
<gene>
    <name evidence="11" type="ORF">RB653_002718</name>
</gene>
<dbReference type="PANTHER" id="PTHR46290:SF1">
    <property type="entry name" value="DI-N-ACETYLCHITOBIASE"/>
    <property type="match status" value="1"/>
</dbReference>
<feature type="signal peptide" evidence="9">
    <location>
        <begin position="1"/>
        <end position="19"/>
    </location>
</feature>
<dbReference type="GO" id="GO:0005615">
    <property type="term" value="C:extracellular space"/>
    <property type="evidence" value="ECO:0007669"/>
    <property type="project" value="TreeGrafter"/>
</dbReference>
<dbReference type="PANTHER" id="PTHR46290">
    <property type="entry name" value="DI-N-ACETYLCHITOBIASE"/>
    <property type="match status" value="1"/>
</dbReference>
<keyword evidence="12" id="KW-1185">Reference proteome</keyword>
<proteinExistence type="inferred from homology"/>
<comment type="subcellular location">
    <subcellularLocation>
        <location evidence="1">Lysosome</location>
    </subcellularLocation>
</comment>
<dbReference type="AlphaFoldDB" id="A0AAN7U3E6"/>
<reference evidence="11 12" key="1">
    <citation type="submission" date="2023-11" db="EMBL/GenBank/DDBJ databases">
        <title>Dfirmibasis_genome.</title>
        <authorList>
            <person name="Edelbroek B."/>
            <person name="Kjellin J."/>
            <person name="Jerlstrom-Hultqvist J."/>
            <person name="Soderbom F."/>
        </authorList>
    </citation>
    <scope>NUCLEOTIDE SEQUENCE [LARGE SCALE GENOMIC DNA]</scope>
    <source>
        <strain evidence="11 12">TNS-C-14</strain>
    </source>
</reference>
<comment type="similarity">
    <text evidence="2">Belongs to the glycosyl hydrolase 18 family.</text>
</comment>
<dbReference type="EMBL" id="JAVFKY010000004">
    <property type="protein sequence ID" value="KAK5577770.1"/>
    <property type="molecule type" value="Genomic_DNA"/>
</dbReference>
<dbReference type="InterPro" id="IPR011583">
    <property type="entry name" value="Chitinase_II/V-like_cat"/>
</dbReference>
<dbReference type="InterPro" id="IPR017853">
    <property type="entry name" value="GH"/>
</dbReference>
<dbReference type="Proteomes" id="UP001344447">
    <property type="component" value="Unassembled WGS sequence"/>
</dbReference>
<evidence type="ECO:0000256" key="1">
    <source>
        <dbReference type="ARBA" id="ARBA00004371"/>
    </source>
</evidence>
<dbReference type="InterPro" id="IPR029070">
    <property type="entry name" value="Chitinase_insertion_sf"/>
</dbReference>
<sequence>MKQIILFILFIIFFNIVKSNQCNCILNEYCKPLGVGERTEFIGFSDNSTGNYLNYDYYSITTIGVYYDANISIPKEFVCISHANGVRLVWWAKIPNQQLSNETFRNQFIDKIIESIQKENMDGVIYELDDPNSLTSENSDFFTEIIEKTFKILKPINWNYQISSKLPFSPNIDLNYNYLGISYFVDYLVVMDYNIGSRVTRDGNCLAGSNSPNPMIEQGIKNFTSMGIPGERMVLTYPWFGLDFICVNGSLSSEDCFVEKDEDDNCNDIKTIANQISYGEIIKILNDNNITNGGINWNSNSKSVFFNYYDYQGILHQIHFDNPKSLFIKVFLTKRLRAKGIAAQTMDNLDFTDLVNSYNMYDTMAYFFM</sequence>